<dbReference type="Proteomes" id="UP000000707">
    <property type="component" value="Unassembled WGS sequence"/>
</dbReference>
<keyword evidence="8" id="KW-1185">Reference proteome</keyword>
<dbReference type="PANTHER" id="PTHR23164:SF30">
    <property type="entry name" value="EARLY ENDOSOME ANTIGEN 1"/>
    <property type="match status" value="1"/>
</dbReference>
<dbReference type="CDD" id="cd15760">
    <property type="entry name" value="FYVE_scVPS27p_like"/>
    <property type="match status" value="1"/>
</dbReference>
<dbReference type="GeneID" id="18250048"/>
<dbReference type="AlphaFoldDB" id="G3BC54"/>
<dbReference type="InterPro" id="IPR017455">
    <property type="entry name" value="Znf_FYVE-rel"/>
</dbReference>
<evidence type="ECO:0000256" key="2">
    <source>
        <dbReference type="ARBA" id="ARBA00022771"/>
    </source>
</evidence>
<keyword evidence="1" id="KW-0479">Metal-binding</keyword>
<evidence type="ECO:0000259" key="6">
    <source>
        <dbReference type="PROSITE" id="PS50178"/>
    </source>
</evidence>
<feature type="compositionally biased region" description="Polar residues" evidence="5">
    <location>
        <begin position="379"/>
        <end position="393"/>
    </location>
</feature>
<feature type="region of interest" description="Disordered" evidence="5">
    <location>
        <begin position="305"/>
        <end position="324"/>
    </location>
</feature>
<dbReference type="SMART" id="SM00064">
    <property type="entry name" value="FYVE"/>
    <property type="match status" value="1"/>
</dbReference>
<evidence type="ECO:0000256" key="3">
    <source>
        <dbReference type="ARBA" id="ARBA00022833"/>
    </source>
</evidence>
<evidence type="ECO:0000256" key="5">
    <source>
        <dbReference type="SAM" id="MobiDB-lite"/>
    </source>
</evidence>
<dbReference type="Pfam" id="PF01363">
    <property type="entry name" value="FYVE"/>
    <property type="match status" value="1"/>
</dbReference>
<evidence type="ECO:0000256" key="4">
    <source>
        <dbReference type="PROSITE-ProRule" id="PRU00091"/>
    </source>
</evidence>
<feature type="region of interest" description="Disordered" evidence="5">
    <location>
        <begin position="62"/>
        <end position="223"/>
    </location>
</feature>
<dbReference type="GO" id="GO:0008270">
    <property type="term" value="F:zinc ion binding"/>
    <property type="evidence" value="ECO:0007669"/>
    <property type="project" value="UniProtKB-KW"/>
</dbReference>
<dbReference type="KEGG" id="cten:18250048"/>
<feature type="compositionally biased region" description="Basic and acidic residues" evidence="5">
    <location>
        <begin position="305"/>
        <end position="314"/>
    </location>
</feature>
<keyword evidence="2 4" id="KW-0863">Zinc-finger</keyword>
<feature type="compositionally biased region" description="Polar residues" evidence="5">
    <location>
        <begin position="406"/>
        <end position="462"/>
    </location>
</feature>
<evidence type="ECO:0000256" key="1">
    <source>
        <dbReference type="ARBA" id="ARBA00022723"/>
    </source>
</evidence>
<dbReference type="HOGENOM" id="CLU_012484_0_0_1"/>
<feature type="compositionally biased region" description="Polar residues" evidence="5">
    <location>
        <begin position="486"/>
        <end position="509"/>
    </location>
</feature>
<dbReference type="SUPFAM" id="SSF57903">
    <property type="entry name" value="FYVE/PHD zinc finger"/>
    <property type="match status" value="1"/>
</dbReference>
<dbReference type="EMBL" id="GL996528">
    <property type="protein sequence ID" value="EGV60791.1"/>
    <property type="molecule type" value="Genomic_DNA"/>
</dbReference>
<proteinExistence type="predicted"/>
<dbReference type="OrthoDB" id="10018316at2759"/>
<evidence type="ECO:0000313" key="8">
    <source>
        <dbReference type="Proteomes" id="UP000000707"/>
    </source>
</evidence>
<organism evidence="8">
    <name type="scientific">Candida tenuis (strain ATCC 10573 / BCRC 21748 / CBS 615 / JCM 9827 / NBRC 10315 / NRRL Y-1498 / VKM Y-70)</name>
    <name type="common">Yeast</name>
    <name type="synonym">Yamadazyma tenuis</name>
    <dbReference type="NCBI Taxonomy" id="590646"/>
    <lineage>
        <taxon>Eukaryota</taxon>
        <taxon>Fungi</taxon>
        <taxon>Dikarya</taxon>
        <taxon>Ascomycota</taxon>
        <taxon>Saccharomycotina</taxon>
        <taxon>Pichiomycetes</taxon>
        <taxon>Debaryomycetaceae</taxon>
        <taxon>Yamadazyma</taxon>
    </lineage>
</organism>
<dbReference type="Gene3D" id="3.30.40.10">
    <property type="entry name" value="Zinc/RING finger domain, C3HC4 (zinc finger)"/>
    <property type="match status" value="1"/>
</dbReference>
<feature type="domain" description="FYVE-type" evidence="6">
    <location>
        <begin position="646"/>
        <end position="703"/>
    </location>
</feature>
<reference evidence="7 8" key="1">
    <citation type="journal article" date="2011" name="Proc. Natl. Acad. Sci. U.S.A.">
        <title>Comparative genomics of xylose-fermenting fungi for enhanced biofuel production.</title>
        <authorList>
            <person name="Wohlbach D.J."/>
            <person name="Kuo A."/>
            <person name="Sato T.K."/>
            <person name="Potts K.M."/>
            <person name="Salamov A.A."/>
            <person name="LaButti K.M."/>
            <person name="Sun H."/>
            <person name="Clum A."/>
            <person name="Pangilinan J.L."/>
            <person name="Lindquist E.A."/>
            <person name="Lucas S."/>
            <person name="Lapidus A."/>
            <person name="Jin M."/>
            <person name="Gunawan C."/>
            <person name="Balan V."/>
            <person name="Dale B.E."/>
            <person name="Jeffries T.W."/>
            <person name="Zinkel R."/>
            <person name="Barry K.W."/>
            <person name="Grigoriev I.V."/>
            <person name="Gasch A.P."/>
        </authorList>
    </citation>
    <scope>NUCLEOTIDE SEQUENCE [LARGE SCALE GENOMIC DNA]</scope>
    <source>
        <strain evidence="8">ATCC 10573 / BCRC 21748 / CBS 615 / JCM 9827 / NBRC 10315 / NRRL Y-1498 / VKM Y-70</strain>
    </source>
</reference>
<dbReference type="GO" id="GO:0032266">
    <property type="term" value="F:phosphatidylinositol-3-phosphate binding"/>
    <property type="evidence" value="ECO:0007669"/>
    <property type="project" value="UniProtKB-ARBA"/>
</dbReference>
<protein>
    <recommendedName>
        <fullName evidence="6">FYVE-type domain-containing protein</fullName>
    </recommendedName>
</protein>
<dbReference type="PROSITE" id="PS50178">
    <property type="entry name" value="ZF_FYVE"/>
    <property type="match status" value="1"/>
</dbReference>
<sequence>MCISYLSETKTMCPYTNNSSCCLHVHLPLCEMDQRLCHHTTGCSHYPNLILGAKTPKFTLSSSNSAEELRPGAVSASPTAPSSIPNGGSHTSSETSAIDNTIIPSPPAQLQKLRPTSVIPGENTDISPRSQAIPPPTTQSTTDSQIKGVTHHQPVASSRTSHSPSPRVGTASVGHQHHGAANVSDSDSHNDNDNDSENGINDGNSSNDENAINDNEADPEATNPINFLQFKKKNVKPRTQSFQSVLSTASLKSLTQPPIHRNSSIISSISNVHNNKNFQSYIQAPVLSSISNPRKDEIEIGRQLPFDHKSHQEDQQQESNDNDTYEDPLIQQQQLTLNALKKLSLSPLPRIDNDNFDETTDTRARKSEPYQPAAVDLSTFASLTRQPNVNQRRLSGASEMADSLKPLSTSTSVPNSAGSTGSQVSIQSPLQQLQTVQRSSTNGDISNQSYPNKTKNTLLNDLTQRRRSQNSPMTLVNRIPSPRSIGASQGLPQVNNTPSNPPIQQTTQHPNPPPANAVSYFPVPQVHSPAPSGPPIKQKHLQHIKGLRSPMYVPAVLRKTIDEESGEPSTAISATSSTNNDSSAASMRSVDSTLSVDSRSSSPVLSPSSTSTIKNFKSYEHFLRQPPSRKHWLKDETVYKCGITQCPREFNFFERRHHCRKCGAIFCKEHTSHFLYINHLAQFTTGGRGTLSRVCDGCIGEYNEFMKSQFGVNLYKNGDTTPRTSVGNESWAPERNAAQPKQFYERQSFTATDIPTSALNKDLKDGRSETIVGSVPANWSWSSF</sequence>
<dbReference type="InterPro" id="IPR000306">
    <property type="entry name" value="Znf_FYVE"/>
</dbReference>
<gene>
    <name evidence="7" type="ORF">CANTEDRAFT_137262</name>
</gene>
<accession>G3BC54</accession>
<feature type="compositionally biased region" description="Polar residues" evidence="5">
    <location>
        <begin position="76"/>
        <end position="103"/>
    </location>
</feature>
<dbReference type="PANTHER" id="PTHR23164">
    <property type="entry name" value="EARLY ENDOSOME ANTIGEN 1"/>
    <property type="match status" value="1"/>
</dbReference>
<dbReference type="InterPro" id="IPR011011">
    <property type="entry name" value="Znf_FYVE_PHD"/>
</dbReference>
<keyword evidence="3" id="KW-0862">Zinc</keyword>
<feature type="compositionally biased region" description="Polar residues" evidence="5">
    <location>
        <begin position="155"/>
        <end position="164"/>
    </location>
</feature>
<dbReference type="InterPro" id="IPR013083">
    <property type="entry name" value="Znf_RING/FYVE/PHD"/>
</dbReference>
<dbReference type="eggNOG" id="KOG1729">
    <property type="taxonomic scope" value="Eukaryota"/>
</dbReference>
<dbReference type="STRING" id="590646.G3BC54"/>
<evidence type="ECO:0000313" key="7">
    <source>
        <dbReference type="EMBL" id="EGV60791.1"/>
    </source>
</evidence>
<feature type="compositionally biased region" description="Low complexity" evidence="5">
    <location>
        <begin position="204"/>
        <end position="214"/>
    </location>
</feature>
<feature type="region of interest" description="Disordered" evidence="5">
    <location>
        <begin position="561"/>
        <end position="611"/>
    </location>
</feature>
<feature type="region of interest" description="Disordered" evidence="5">
    <location>
        <begin position="347"/>
        <end position="537"/>
    </location>
</feature>
<name>G3BC54_CANTC</name>
<feature type="compositionally biased region" description="Low complexity" evidence="5">
    <location>
        <begin position="569"/>
        <end position="611"/>
    </location>
</feature>